<evidence type="ECO:0000313" key="4">
    <source>
        <dbReference type="EMBL" id="MBJ3775562.1"/>
    </source>
</evidence>
<evidence type="ECO:0000256" key="1">
    <source>
        <dbReference type="ARBA" id="ARBA00022857"/>
    </source>
</evidence>
<dbReference type="EMBL" id="JAEKJA010000005">
    <property type="protein sequence ID" value="MBJ3775562.1"/>
    <property type="molecule type" value="Genomic_DNA"/>
</dbReference>
<dbReference type="InterPro" id="IPR036291">
    <property type="entry name" value="NAD(P)-bd_dom_sf"/>
</dbReference>
<evidence type="ECO:0000256" key="2">
    <source>
        <dbReference type="ARBA" id="ARBA00023277"/>
    </source>
</evidence>
<dbReference type="RefSeq" id="WP_198881445.1">
    <property type="nucleotide sequence ID" value="NZ_JAEKJA010000005.1"/>
</dbReference>
<dbReference type="Proteomes" id="UP000609531">
    <property type="component" value="Unassembled WGS sequence"/>
</dbReference>
<dbReference type="Pfam" id="PF01370">
    <property type="entry name" value="Epimerase"/>
    <property type="match status" value="1"/>
</dbReference>
<accession>A0A934IKP3</accession>
<evidence type="ECO:0000313" key="5">
    <source>
        <dbReference type="Proteomes" id="UP000609531"/>
    </source>
</evidence>
<comment type="caution">
    <text evidence="4">The sequence shown here is derived from an EMBL/GenBank/DDBJ whole genome shotgun (WGS) entry which is preliminary data.</text>
</comment>
<keyword evidence="5" id="KW-1185">Reference proteome</keyword>
<proteinExistence type="predicted"/>
<dbReference type="AlphaFoldDB" id="A0A934IKP3"/>
<feature type="domain" description="NAD-dependent epimerase/dehydratase" evidence="3">
    <location>
        <begin position="2"/>
        <end position="241"/>
    </location>
</feature>
<dbReference type="Gene3D" id="3.40.50.720">
    <property type="entry name" value="NAD(P)-binding Rossmann-like Domain"/>
    <property type="match status" value="1"/>
</dbReference>
<dbReference type="SUPFAM" id="SSF51735">
    <property type="entry name" value="NAD(P)-binding Rossmann-fold domains"/>
    <property type="match status" value="1"/>
</dbReference>
<gene>
    <name evidence="4" type="ORF">JCR33_07700</name>
</gene>
<dbReference type="InterPro" id="IPR001509">
    <property type="entry name" value="Epimerase_deHydtase"/>
</dbReference>
<dbReference type="PANTHER" id="PTHR43103">
    <property type="entry name" value="NUCLEOSIDE-DIPHOSPHATE-SUGAR EPIMERASE"/>
    <property type="match status" value="1"/>
</dbReference>
<evidence type="ECO:0000259" key="3">
    <source>
        <dbReference type="Pfam" id="PF01370"/>
    </source>
</evidence>
<sequence length="331" mass="35019">MIVVTGAGGFVGLALLDHLLGEGHPVTAFNDRPLPRPALDRFAALPGALTVIEGDVRDAAALRAALRGARAVVHGAAITLGPKGTIAPAETVVDVNSLSTANLIEAALAEGVGRIVYPSSSAVYGAAPFEGEPVVEDRPPTPAGLYGFTKLMSERLLLDARRRHGLSTVRARITAVFGPYERDTGVRETLSPPYQVAMKALAGEPVRLAAGGARDWTSSRDVARALALLALADEPPHDLYNLSLGETWHPSRLAEAFAADLPGFRYEVVDGEEDDGIAFNDDLGRQRQPISSARFAADFGFRFMPPAEAVADYARWVLGDGRTYLGSLNGA</sequence>
<name>A0A934IKP3_9HYPH</name>
<dbReference type="PANTHER" id="PTHR43103:SF3">
    <property type="entry name" value="ADP-L-GLYCERO-D-MANNO-HEPTOSE-6-EPIMERASE"/>
    <property type="match status" value="1"/>
</dbReference>
<keyword evidence="1" id="KW-0521">NADP</keyword>
<protein>
    <submittedName>
        <fullName evidence="4">NAD(P)-dependent oxidoreductase</fullName>
    </submittedName>
</protein>
<organism evidence="4 5">
    <name type="scientific">Acuticoccus mangrovi</name>
    <dbReference type="NCBI Taxonomy" id="2796142"/>
    <lineage>
        <taxon>Bacteria</taxon>
        <taxon>Pseudomonadati</taxon>
        <taxon>Pseudomonadota</taxon>
        <taxon>Alphaproteobacteria</taxon>
        <taxon>Hyphomicrobiales</taxon>
        <taxon>Amorphaceae</taxon>
        <taxon>Acuticoccus</taxon>
    </lineage>
</organism>
<keyword evidence="2" id="KW-0119">Carbohydrate metabolism</keyword>
<dbReference type="CDD" id="cd08946">
    <property type="entry name" value="SDR_e"/>
    <property type="match status" value="1"/>
</dbReference>
<reference evidence="4" key="1">
    <citation type="submission" date="2020-12" db="EMBL/GenBank/DDBJ databases">
        <title>Bacterial taxonomy.</title>
        <authorList>
            <person name="Pan X."/>
        </authorList>
    </citation>
    <scope>NUCLEOTIDE SEQUENCE</scope>
    <source>
        <strain evidence="4">B2012</strain>
    </source>
</reference>